<feature type="domain" description="DUF4964" evidence="2">
    <location>
        <begin position="25"/>
        <end position="93"/>
    </location>
</feature>
<sequence>MKKLLYLLCLTGLFSCGGAKEPAQIIKNDLRAPAYPLVTIDPYTSAWSAADNLYDESVKHWTGKEFPLLGVIRVDGEAYRFMGVEQTPIKAVAGMSVTTAWAGKYTFNAPDKGWEKAEFNDNGWKEGQAAFGTSEETNVNTLWETKDIWVRRNINLEKDLSDKKVFLIYSHDDIFELYINGIQVVKTGYEWRKDVQITLSDEVKSTLKAGKNVIAAHCHNKMGGALVDFGIYVEDDIETFLSTTAVQKSADVQATQTHYTFECGNVELKLSFLAPLLMDDLNLVSRPVNYISYDINSLDGKDHDVQIYFEAAPNWALNIPSQESKAEGFEKDGLLFLKTGSVNQKVLGKRGDDIRIDWGYFYLSGEKSNSTYNVGNPYQMRNDFVKNGKLAGDVSSKDNASLAISQTLGNSKSASGKVLIGYDDIYSIQYFEENLRPYWNKKGDKSIEQAFVEANKEFVSLSNKCSDFDFRLMNEAAQAGGKEYAELCALAYRQAISAHKLAEAPNGDLLFLSKENNSNGSIGTVDVTYPSAPLFLYYNPELAKGLLNHIFYYSESGKWTKPFPAHDIGTYPWANGQTYGGDMPVEEGGNMLALTAAIAAVEGNAKYAEKHWDVLTTWTDYLVEKGLDPENQLCTDDFAGHFAHNVNLSVKAIMGIASYGYLADMLGKKDIAEKYTTKAKEMAQEWIKMADDGDHYRLTFDQPGTWSQKYNLIWNKILKLNIFPDSVAQKELPYYLTKQNEYGLPLDSRKNYTKSDWIIWTATLADDNATFLKFITPLHKFMNETTDRVPMSDWYNTDSKTHVGFKARSVVGGYYIKMLNDRMTK</sequence>
<proteinExistence type="predicted"/>
<dbReference type="Pfam" id="PF16334">
    <property type="entry name" value="DUF4964"/>
    <property type="match status" value="1"/>
</dbReference>
<dbReference type="InterPro" id="IPR052743">
    <property type="entry name" value="Glutaminase_GtaA"/>
</dbReference>
<dbReference type="EMBL" id="FLUM01000001">
    <property type="protein sequence ID" value="SBV96611.1"/>
    <property type="molecule type" value="Genomic_DNA"/>
</dbReference>
<evidence type="ECO:0000259" key="4">
    <source>
        <dbReference type="Pfam" id="PF17168"/>
    </source>
</evidence>
<dbReference type="InterPro" id="IPR033433">
    <property type="entry name" value="GtaA_N"/>
</dbReference>
<dbReference type="SUPFAM" id="SSF48208">
    <property type="entry name" value="Six-hairpin glycosidases"/>
    <property type="match status" value="1"/>
</dbReference>
<evidence type="ECO:0000313" key="5">
    <source>
        <dbReference type="EMBL" id="SBV96611.1"/>
    </source>
</evidence>
<reference evidence="5" key="1">
    <citation type="submission" date="2016-04" db="EMBL/GenBank/DDBJ databases">
        <authorList>
            <person name="Evans L.H."/>
            <person name="Alamgir A."/>
            <person name="Owens N."/>
            <person name="Weber N.D."/>
            <person name="Virtaneva K."/>
            <person name="Barbian K."/>
            <person name="Babar A."/>
            <person name="Rosenke K."/>
        </authorList>
    </citation>
    <scope>NUCLEOTIDE SEQUENCE</scope>
    <source>
        <strain evidence="5">86-1</strain>
    </source>
</reference>
<evidence type="ECO:0000259" key="3">
    <source>
        <dbReference type="Pfam" id="PF16335"/>
    </source>
</evidence>
<gene>
    <name evidence="5" type="ORF">KL86DYS1_11691</name>
</gene>
<dbReference type="InterPro" id="IPR008928">
    <property type="entry name" value="6-hairpin_glycosidase_sf"/>
</dbReference>
<evidence type="ECO:0000256" key="1">
    <source>
        <dbReference type="SAM" id="SignalP"/>
    </source>
</evidence>
<dbReference type="PANTHER" id="PTHR31987">
    <property type="entry name" value="GLUTAMINASE A-RELATED"/>
    <property type="match status" value="1"/>
</dbReference>
<feature type="chain" id="PRO_5012758561" description="Glutaminase A" evidence="1">
    <location>
        <begin position="20"/>
        <end position="825"/>
    </location>
</feature>
<dbReference type="InterPro" id="IPR032515">
    <property type="entry name" value="DUF4964"/>
</dbReference>
<feature type="signal peptide" evidence="1">
    <location>
        <begin position="1"/>
        <end position="19"/>
    </location>
</feature>
<dbReference type="InterPro" id="IPR008979">
    <property type="entry name" value="Galactose-bd-like_sf"/>
</dbReference>
<dbReference type="PROSITE" id="PS51257">
    <property type="entry name" value="PROKAR_LIPOPROTEIN"/>
    <property type="match status" value="1"/>
</dbReference>
<dbReference type="GO" id="GO:0005975">
    <property type="term" value="P:carbohydrate metabolic process"/>
    <property type="evidence" value="ECO:0007669"/>
    <property type="project" value="InterPro"/>
</dbReference>
<keyword evidence="1" id="KW-0732">Signal</keyword>
<name>A0A212JB22_9BACT</name>
<accession>A0A212JB22</accession>
<evidence type="ECO:0008006" key="6">
    <source>
        <dbReference type="Google" id="ProtNLM"/>
    </source>
</evidence>
<protein>
    <recommendedName>
        <fullName evidence="6">Glutaminase A</fullName>
    </recommendedName>
</protein>
<dbReference type="Pfam" id="PF16335">
    <property type="entry name" value="GtaA_6_Hairpin"/>
    <property type="match status" value="1"/>
</dbReference>
<evidence type="ECO:0000259" key="2">
    <source>
        <dbReference type="Pfam" id="PF16334"/>
    </source>
</evidence>
<dbReference type="SUPFAM" id="SSF49785">
    <property type="entry name" value="Galactose-binding domain-like"/>
    <property type="match status" value="1"/>
</dbReference>
<dbReference type="AlphaFoldDB" id="A0A212JB22"/>
<dbReference type="Gene3D" id="2.60.120.260">
    <property type="entry name" value="Galactose-binding domain-like"/>
    <property type="match status" value="1"/>
</dbReference>
<dbReference type="RefSeq" id="WP_296939899.1">
    <property type="nucleotide sequence ID" value="NZ_LT599032.1"/>
</dbReference>
<feature type="domain" description="Glutaminase A central" evidence="3">
    <location>
        <begin position="481"/>
        <end position="817"/>
    </location>
</feature>
<dbReference type="InterPro" id="IPR032514">
    <property type="entry name" value="GtaA_central"/>
</dbReference>
<dbReference type="PANTHER" id="PTHR31987:SF1">
    <property type="entry name" value="GLUTAMINASE A"/>
    <property type="match status" value="1"/>
</dbReference>
<organism evidence="5">
    <name type="scientific">uncultured Dysgonomonas sp</name>
    <dbReference type="NCBI Taxonomy" id="206096"/>
    <lineage>
        <taxon>Bacteria</taxon>
        <taxon>Pseudomonadati</taxon>
        <taxon>Bacteroidota</taxon>
        <taxon>Bacteroidia</taxon>
        <taxon>Bacteroidales</taxon>
        <taxon>Dysgonomonadaceae</taxon>
        <taxon>Dysgonomonas</taxon>
        <taxon>environmental samples</taxon>
    </lineage>
</organism>
<feature type="domain" description="Glutaminase A N-terminal" evidence="4">
    <location>
        <begin position="255"/>
        <end position="474"/>
    </location>
</feature>
<dbReference type="Pfam" id="PF17168">
    <property type="entry name" value="DUF5127"/>
    <property type="match status" value="1"/>
</dbReference>